<gene>
    <name evidence="2" type="ORF">Homavirus3_5</name>
</gene>
<keyword evidence="2" id="KW-0808">Transferase</keyword>
<dbReference type="EMBL" id="MK072334">
    <property type="protein sequence ID" value="AYV82027.1"/>
    <property type="molecule type" value="Genomic_DNA"/>
</dbReference>
<evidence type="ECO:0000313" key="2">
    <source>
        <dbReference type="EMBL" id="AYV82027.1"/>
    </source>
</evidence>
<sequence length="330" mass="38221">MNSTNIVKIRYINLDRRPDRKTIIEEELNKYSLQYERFAAIDGTKLIMTDEVKKMFANNNFSWRRSIVGCALSHINLWKELLYDISADYYMIVEDDISLNTNFPTHYVKLLQILENRSVDLILMGYTTNIPYIDPQNPITIGLEDYTDLYLYKIHDKSHIWGGLFGYIINKSHAMRLLNILDNQGSCDPIDVFVLKNTEQIYMTCPDLVKTEFVFGYNGNSVDSDIQYDMLGIGDNYDYYQYLDSFGSDLTWVNCKSILEIKECADKEPTCVAFNTCGYLKHTICTPDKFVHLSSAKLAGIYVKKNHSMNGEYNKYVNSSDSDKVYPTLF</sequence>
<name>A0A3G5A483_9VIRU</name>
<evidence type="ECO:0000259" key="1">
    <source>
        <dbReference type="Pfam" id="PF01755"/>
    </source>
</evidence>
<dbReference type="InterPro" id="IPR002654">
    <property type="entry name" value="Glyco_trans_25"/>
</dbReference>
<proteinExistence type="predicted"/>
<reference evidence="2" key="1">
    <citation type="submission" date="2018-10" db="EMBL/GenBank/DDBJ databases">
        <title>Hidden diversity of soil giant viruses.</title>
        <authorList>
            <person name="Schulz F."/>
            <person name="Alteio L."/>
            <person name="Goudeau D."/>
            <person name="Ryan E.M."/>
            <person name="Malmstrom R.R."/>
            <person name="Blanchard J."/>
            <person name="Woyke T."/>
        </authorList>
    </citation>
    <scope>NUCLEOTIDE SEQUENCE</scope>
    <source>
        <strain evidence="2">HOV1</strain>
    </source>
</reference>
<accession>A0A3G5A483</accession>
<dbReference type="GO" id="GO:0016740">
    <property type="term" value="F:transferase activity"/>
    <property type="evidence" value="ECO:0007669"/>
    <property type="project" value="UniProtKB-KW"/>
</dbReference>
<feature type="domain" description="Glycosyl transferase family 25" evidence="1">
    <location>
        <begin position="12"/>
        <end position="184"/>
    </location>
</feature>
<protein>
    <submittedName>
        <fullName evidence="2">Glycosyltransferase family 25</fullName>
    </submittedName>
</protein>
<dbReference type="Pfam" id="PF01755">
    <property type="entry name" value="Glyco_transf_25"/>
    <property type="match status" value="1"/>
</dbReference>
<dbReference type="CDD" id="cd06532">
    <property type="entry name" value="Glyco_transf_25"/>
    <property type="match status" value="1"/>
</dbReference>
<organism evidence="2">
    <name type="scientific">Homavirus sp</name>
    <dbReference type="NCBI Taxonomy" id="2487769"/>
    <lineage>
        <taxon>Viruses</taxon>
        <taxon>Varidnaviria</taxon>
        <taxon>Bamfordvirae</taxon>
        <taxon>Nucleocytoviricota</taxon>
        <taxon>Megaviricetes</taxon>
        <taxon>Imitervirales</taxon>
        <taxon>Mimiviridae</taxon>
        <taxon>Klosneuvirinae</taxon>
    </lineage>
</organism>